<dbReference type="InterPro" id="IPR051104">
    <property type="entry name" value="FAD_monoxygenase"/>
</dbReference>
<name>A0A966HNA5_9PROT</name>
<dbReference type="SUPFAM" id="SSF51905">
    <property type="entry name" value="FAD/NAD(P)-binding domain"/>
    <property type="match status" value="1"/>
</dbReference>
<dbReference type="GO" id="GO:0016491">
    <property type="term" value="F:oxidoreductase activity"/>
    <property type="evidence" value="ECO:0007669"/>
    <property type="project" value="UniProtKB-KW"/>
</dbReference>
<dbReference type="GO" id="GO:0071949">
    <property type="term" value="F:FAD binding"/>
    <property type="evidence" value="ECO:0007669"/>
    <property type="project" value="InterPro"/>
</dbReference>
<gene>
    <name evidence="5" type="ORF">EBX29_02750</name>
</gene>
<evidence type="ECO:0000313" key="6">
    <source>
        <dbReference type="Proteomes" id="UP000699985"/>
    </source>
</evidence>
<dbReference type="InterPro" id="IPR002938">
    <property type="entry name" value="FAD-bd"/>
</dbReference>
<accession>A0A966HNA5</accession>
<evidence type="ECO:0000256" key="2">
    <source>
        <dbReference type="ARBA" id="ARBA00022827"/>
    </source>
</evidence>
<feature type="domain" description="FAD-binding" evidence="4">
    <location>
        <begin position="28"/>
        <end position="266"/>
    </location>
</feature>
<proteinExistence type="predicted"/>
<dbReference type="Proteomes" id="UP000699985">
    <property type="component" value="Unassembled WGS sequence"/>
</dbReference>
<evidence type="ECO:0000313" key="5">
    <source>
        <dbReference type="EMBL" id="NCU50676.1"/>
    </source>
</evidence>
<evidence type="ECO:0000256" key="1">
    <source>
        <dbReference type="ARBA" id="ARBA00022630"/>
    </source>
</evidence>
<dbReference type="Pfam" id="PF01494">
    <property type="entry name" value="FAD_binding_3"/>
    <property type="match status" value="1"/>
</dbReference>
<evidence type="ECO:0000256" key="3">
    <source>
        <dbReference type="ARBA" id="ARBA00023002"/>
    </source>
</evidence>
<reference evidence="5" key="1">
    <citation type="submission" date="2018-10" db="EMBL/GenBank/DDBJ databases">
        <title>Iterative Subtractive Binning of Freshwater Chronoseries Metagenomes Recovers Nearly Complete Genomes from over Four Hundred Novel Species.</title>
        <authorList>
            <person name="Rodriguez-R L.M."/>
            <person name="Tsementzi D."/>
            <person name="Luo C."/>
            <person name="Konstantinidis K.T."/>
        </authorList>
    </citation>
    <scope>NUCLEOTIDE SEQUENCE</scope>
    <source>
        <strain evidence="5">WB8_1A_003</strain>
    </source>
</reference>
<protein>
    <recommendedName>
        <fullName evidence="4">FAD-binding domain-containing protein</fullName>
    </recommendedName>
</protein>
<dbReference type="Gene3D" id="3.50.50.60">
    <property type="entry name" value="FAD/NAD(P)-binding domain"/>
    <property type="match status" value="1"/>
</dbReference>
<dbReference type="AlphaFoldDB" id="A0A966HNA5"/>
<evidence type="ECO:0000259" key="4">
    <source>
        <dbReference type="Pfam" id="PF01494"/>
    </source>
</evidence>
<dbReference type="EMBL" id="RGMI01000113">
    <property type="protein sequence ID" value="NCU50676.1"/>
    <property type="molecule type" value="Genomic_DNA"/>
</dbReference>
<organism evidence="5 6">
    <name type="scientific">Candidatus Fonsibacter lacus</name>
    <dbReference type="NCBI Taxonomy" id="2576439"/>
    <lineage>
        <taxon>Bacteria</taxon>
        <taxon>Pseudomonadati</taxon>
        <taxon>Pseudomonadota</taxon>
        <taxon>Alphaproteobacteria</taxon>
        <taxon>Candidatus Pelagibacterales</taxon>
        <taxon>Candidatus Pelagibacterales incertae sedis</taxon>
        <taxon>Candidatus Fonsibacter</taxon>
    </lineage>
</organism>
<comment type="caution">
    <text evidence="5">The sequence shown here is derived from an EMBL/GenBank/DDBJ whole genome shotgun (WGS) entry which is preliminary data.</text>
</comment>
<dbReference type="PANTHER" id="PTHR46720">
    <property type="entry name" value="HYDROXYLASE, PUTATIVE (AFU_ORTHOLOGUE AFUA_3G01460)-RELATED"/>
    <property type="match status" value="1"/>
</dbReference>
<dbReference type="InterPro" id="IPR036188">
    <property type="entry name" value="FAD/NAD-bd_sf"/>
</dbReference>
<dbReference type="PANTHER" id="PTHR46720:SF3">
    <property type="entry name" value="FAD-BINDING DOMAIN-CONTAINING PROTEIN-RELATED"/>
    <property type="match status" value="1"/>
</dbReference>
<sequence length="342" mass="40495">LDSRFYLNNNFHRINYLSINSIHSKSFMNNLEARINLQNIVSDKMPYLTCDRNILIKFLEKDLSPKEIFYNKQVVQTIKDHNIIRVKFSDGSEDYCDLLVSADGMFSNSRLDNNIIKKTNFYAYRGVVKNFYSKYSLENDVIRLWLSGNKHLVTYFINNHNDLSFTGISKSSEKTSYSTNDVNYSIPFPADQFRSIFFSENKILRETLDTLHEVYRWPIFSLNKRVFYRDNQIFIGDSSHGTVPFQAQGAALAIEDSYVLYEQIVKNVTNNLGIFYFNKRNSRVRRIILRSHLNVFLYHLKNPFFIILRSILFKIIEKSFLAKKFMFGWIFNYNPRSSSYFF</sequence>
<keyword evidence="1" id="KW-0285">Flavoprotein</keyword>
<dbReference type="GO" id="GO:0044550">
    <property type="term" value="P:secondary metabolite biosynthetic process"/>
    <property type="evidence" value="ECO:0007669"/>
    <property type="project" value="TreeGrafter"/>
</dbReference>
<keyword evidence="3" id="KW-0560">Oxidoreductase</keyword>
<feature type="non-terminal residue" evidence="5">
    <location>
        <position position="1"/>
    </location>
</feature>
<keyword evidence="2" id="KW-0274">FAD</keyword>